<dbReference type="Pfam" id="PF13211">
    <property type="entry name" value="DUF4019"/>
    <property type="match status" value="1"/>
</dbReference>
<dbReference type="InterPro" id="IPR010982">
    <property type="entry name" value="Lambda_DNA-bd_dom_sf"/>
</dbReference>
<keyword evidence="2" id="KW-0812">Transmembrane</keyword>
<dbReference type="EMBL" id="AYSL01001931">
    <property type="protein sequence ID" value="KTF05214.1"/>
    <property type="molecule type" value="Genomic_DNA"/>
</dbReference>
<dbReference type="InterPro" id="IPR001387">
    <property type="entry name" value="Cro/C1-type_HTH"/>
</dbReference>
<feature type="transmembrane region" description="Helical" evidence="2">
    <location>
        <begin position="111"/>
        <end position="129"/>
    </location>
</feature>
<proteinExistence type="predicted"/>
<dbReference type="CDD" id="cd00093">
    <property type="entry name" value="HTH_XRE"/>
    <property type="match status" value="1"/>
</dbReference>
<organism evidence="4">
    <name type="scientific">marine sediment metagenome</name>
    <dbReference type="NCBI Taxonomy" id="412755"/>
    <lineage>
        <taxon>unclassified sequences</taxon>
        <taxon>metagenomes</taxon>
        <taxon>ecological metagenomes</taxon>
    </lineage>
</organism>
<accession>A0A1B6NPB0</accession>
<dbReference type="Gene3D" id="1.10.260.40">
    <property type="entry name" value="lambda repressor-like DNA-binding domains"/>
    <property type="match status" value="1"/>
</dbReference>
<keyword evidence="2" id="KW-1133">Transmembrane helix</keyword>
<dbReference type="InterPro" id="IPR025091">
    <property type="entry name" value="DUF4019"/>
</dbReference>
<evidence type="ECO:0000313" key="4">
    <source>
        <dbReference type="EMBL" id="KTF05214.1"/>
    </source>
</evidence>
<dbReference type="Pfam" id="PF01381">
    <property type="entry name" value="HTH_3"/>
    <property type="match status" value="1"/>
</dbReference>
<evidence type="ECO:0000259" key="3">
    <source>
        <dbReference type="PROSITE" id="PS50943"/>
    </source>
</evidence>
<dbReference type="SUPFAM" id="SSF47413">
    <property type="entry name" value="lambda repressor-like DNA-binding domains"/>
    <property type="match status" value="1"/>
</dbReference>
<feature type="domain" description="HTH cro/C1-type" evidence="3">
    <location>
        <begin position="10"/>
        <end position="63"/>
    </location>
</feature>
<comment type="caution">
    <text evidence="4">The sequence shown here is derived from an EMBL/GenBank/DDBJ whole genome shotgun (WGS) entry which is preliminary data.</text>
</comment>
<evidence type="ECO:0000256" key="2">
    <source>
        <dbReference type="SAM" id="Phobius"/>
    </source>
</evidence>
<dbReference type="GO" id="GO:0003677">
    <property type="term" value="F:DNA binding"/>
    <property type="evidence" value="ECO:0007669"/>
    <property type="project" value="InterPro"/>
</dbReference>
<feature type="region of interest" description="Disordered" evidence="1">
    <location>
        <begin position="70"/>
        <end position="102"/>
    </location>
</feature>
<dbReference type="AlphaFoldDB" id="A0A1B6NPB0"/>
<reference evidence="4" key="1">
    <citation type="submission" date="2013-11" db="EMBL/GenBank/DDBJ databases">
        <title>Microbial diversity, functional groups and degradation webs in Northern and Southern Mediterranean and Red Sea marine crude oil polluted sites.</title>
        <authorList>
            <person name="Daffonchio D."/>
            <person name="Mapelli F."/>
            <person name="Ferrer M."/>
            <person name="Richter M."/>
            <person name="Cherif A."/>
            <person name="Malkawi H.I."/>
            <person name="Yakimov M.M."/>
            <person name="Abdel-Fattah Y.R."/>
            <person name="Blaghen M."/>
            <person name="Golyshin P.N."/>
            <person name="Kalogerakis N."/>
            <person name="Boon N."/>
            <person name="Magagnini M."/>
            <person name="Fava F."/>
        </authorList>
    </citation>
    <scope>NUCLEOTIDE SEQUENCE</scope>
</reference>
<dbReference type="PROSITE" id="PS50943">
    <property type="entry name" value="HTH_CROC1"/>
    <property type="match status" value="1"/>
</dbReference>
<feature type="compositionally biased region" description="Polar residues" evidence="1">
    <location>
        <begin position="70"/>
        <end position="87"/>
    </location>
</feature>
<gene>
    <name evidence="4" type="ORF">MGSAQ_003292</name>
</gene>
<dbReference type="SMART" id="SM00530">
    <property type="entry name" value="HTH_XRE"/>
    <property type="match status" value="1"/>
</dbReference>
<evidence type="ECO:0000256" key="1">
    <source>
        <dbReference type="SAM" id="MobiDB-lite"/>
    </source>
</evidence>
<protein>
    <submittedName>
        <fullName evidence="4">Helix-turn-helix type 3 domain protein</fullName>
    </submittedName>
</protein>
<keyword evidence="2" id="KW-0472">Membrane</keyword>
<name>A0A1B6NPB0_9ZZZZ</name>
<sequence>MDMKVDSQKLIQLRNARAWSQQHLADVSGLSLRTIQRIEKTQSASHDSIGALASVFETTPDALLMGETHATTSHAQGQPTSQTSTAGENAAAHHSIKLQGDRPTSLNPQHVLWITLALAISLFVAIYYAQTVNANNGSNQVIEAGKPVNVSSEVLEDATSWLELIDSGEYEQSWKESGAIFRSGISIAKWTEAMQLVREPLGAAKSREIALAQAPTSLPGLPKGNYLILSFTTDFDSQTTMKVETLSMVEVDGEYKAIGYFIK</sequence>